<gene>
    <name evidence="2" type="ORF">CCE28_04825</name>
</gene>
<evidence type="ECO:0000313" key="3">
    <source>
        <dbReference type="Proteomes" id="UP000216024"/>
    </source>
</evidence>
<dbReference type="GO" id="GO:0010468">
    <property type="term" value="P:regulation of gene expression"/>
    <property type="evidence" value="ECO:0007669"/>
    <property type="project" value="InterPro"/>
</dbReference>
<dbReference type="OrthoDB" id="5460360at2"/>
<dbReference type="InterPro" id="IPR017516">
    <property type="entry name" value="AbrB_dup"/>
</dbReference>
<evidence type="ECO:0000313" key="2">
    <source>
        <dbReference type="EMBL" id="PAB60226.1"/>
    </source>
</evidence>
<keyword evidence="1" id="KW-0812">Transmembrane</keyword>
<feature type="transmembrane region" description="Helical" evidence="1">
    <location>
        <begin position="78"/>
        <end position="99"/>
    </location>
</feature>
<dbReference type="PANTHER" id="PTHR38457:SF1">
    <property type="entry name" value="REGULATOR ABRB-RELATED"/>
    <property type="match status" value="1"/>
</dbReference>
<proteinExistence type="predicted"/>
<sequence length="165" mass="17415">MDKIIYTLFIASIGGFVGLKLKIPAGALIGAMFAVAIYNIYTGQGHMPKSFKIGTQIVVGAMIGLNFTMEAVSELKKLAIPALILVAALTIFCICLGIIISKIAGIDLVTAMFSCAPGGLTDMALICEPYGAEVPTVVSLHLMRLITVIAILPSVIKLLSSYIRV</sequence>
<dbReference type="GO" id="GO:0016020">
    <property type="term" value="C:membrane"/>
    <property type="evidence" value="ECO:0007669"/>
    <property type="project" value="InterPro"/>
</dbReference>
<dbReference type="InterPro" id="IPR007820">
    <property type="entry name" value="AbrB_fam"/>
</dbReference>
<name>A0A267ML18_9FIRM</name>
<comment type="caution">
    <text evidence="2">The sequence shown here is derived from an EMBL/GenBank/DDBJ whole genome shotgun (WGS) entry which is preliminary data.</text>
</comment>
<keyword evidence="3" id="KW-1185">Reference proteome</keyword>
<dbReference type="Pfam" id="PF05145">
    <property type="entry name" value="AbrB"/>
    <property type="match status" value="1"/>
</dbReference>
<dbReference type="NCBIfam" id="TIGR03082">
    <property type="entry name" value="Gneg_AbrB_dup"/>
    <property type="match status" value="1"/>
</dbReference>
<keyword evidence="1" id="KW-1133">Transmembrane helix</keyword>
<feature type="transmembrane region" description="Helical" evidence="1">
    <location>
        <begin position="23"/>
        <end position="41"/>
    </location>
</feature>
<dbReference type="PANTHER" id="PTHR38457">
    <property type="entry name" value="REGULATOR ABRB-RELATED"/>
    <property type="match status" value="1"/>
</dbReference>
<accession>A0A267ML18</accession>
<evidence type="ECO:0000256" key="1">
    <source>
        <dbReference type="SAM" id="Phobius"/>
    </source>
</evidence>
<keyword evidence="1" id="KW-0472">Membrane</keyword>
<reference evidence="2 3" key="1">
    <citation type="submission" date="2017-06" db="EMBL/GenBank/DDBJ databases">
        <title>Draft genome sequence of anaerobic fermentative bacterium Anaeromicrobium sediminis DY2726D isolated from West Pacific Ocean sediments.</title>
        <authorList>
            <person name="Zeng X."/>
        </authorList>
    </citation>
    <scope>NUCLEOTIDE SEQUENCE [LARGE SCALE GENOMIC DNA]</scope>
    <source>
        <strain evidence="2 3">DY2726D</strain>
    </source>
</reference>
<dbReference type="RefSeq" id="WP_095131539.1">
    <property type="nucleotide sequence ID" value="NZ_NIBG01000003.1"/>
</dbReference>
<dbReference type="EMBL" id="NIBG01000003">
    <property type="protein sequence ID" value="PAB60226.1"/>
    <property type="molecule type" value="Genomic_DNA"/>
</dbReference>
<dbReference type="AlphaFoldDB" id="A0A267ML18"/>
<protein>
    <submittedName>
        <fullName evidence="2">AbrB family transcriptional regulator</fullName>
    </submittedName>
</protein>
<feature type="transmembrane region" description="Helical" evidence="1">
    <location>
        <begin position="138"/>
        <end position="159"/>
    </location>
</feature>
<feature type="transmembrane region" description="Helical" evidence="1">
    <location>
        <begin position="53"/>
        <end position="72"/>
    </location>
</feature>
<dbReference type="Proteomes" id="UP000216024">
    <property type="component" value="Unassembled WGS sequence"/>
</dbReference>
<organism evidence="2 3">
    <name type="scientific">Anaeromicrobium sediminis</name>
    <dbReference type="NCBI Taxonomy" id="1478221"/>
    <lineage>
        <taxon>Bacteria</taxon>
        <taxon>Bacillati</taxon>
        <taxon>Bacillota</taxon>
        <taxon>Clostridia</taxon>
        <taxon>Peptostreptococcales</taxon>
        <taxon>Thermotaleaceae</taxon>
        <taxon>Anaeromicrobium</taxon>
    </lineage>
</organism>